<keyword evidence="2" id="KW-1185">Reference proteome</keyword>
<evidence type="ECO:0000313" key="1">
    <source>
        <dbReference type="EMBL" id="NIZ59883.1"/>
    </source>
</evidence>
<organism evidence="1 2">
    <name type="scientific">Parasedimentitalea denitrificans</name>
    <dbReference type="NCBI Taxonomy" id="2211118"/>
    <lineage>
        <taxon>Bacteria</taxon>
        <taxon>Pseudomonadati</taxon>
        <taxon>Pseudomonadota</taxon>
        <taxon>Alphaproteobacteria</taxon>
        <taxon>Rhodobacterales</taxon>
        <taxon>Paracoccaceae</taxon>
        <taxon>Parasedimentitalea</taxon>
    </lineage>
</organism>
<dbReference type="Proteomes" id="UP001429564">
    <property type="component" value="Unassembled WGS sequence"/>
</dbReference>
<evidence type="ECO:0000313" key="2">
    <source>
        <dbReference type="Proteomes" id="UP001429564"/>
    </source>
</evidence>
<reference evidence="1 2" key="1">
    <citation type="submission" date="2018-05" db="EMBL/GenBank/DDBJ databases">
        <authorList>
            <person name="Zhang Y.-J."/>
        </authorList>
    </citation>
    <scope>NUCLEOTIDE SEQUENCE [LARGE SCALE GENOMIC DNA]</scope>
    <source>
        <strain evidence="1 2">CY04</strain>
    </source>
</reference>
<sequence>MSRGPNMTVWTVIFQDSPEMTKIRANKTRRMAHIAYVRANPSLQIGGPMAIRPMQDFPGAIWTVEAETHADVENLVVKDPYYSPALRRYQISVPKQDAEPKSVPQG</sequence>
<evidence type="ECO:0008006" key="3">
    <source>
        <dbReference type="Google" id="ProtNLM"/>
    </source>
</evidence>
<dbReference type="EMBL" id="QHLQ01000002">
    <property type="protein sequence ID" value="NIZ59883.1"/>
    <property type="molecule type" value="Genomic_DNA"/>
</dbReference>
<proteinExistence type="predicted"/>
<dbReference type="Gene3D" id="3.30.70.1060">
    <property type="entry name" value="Dimeric alpha+beta barrel"/>
    <property type="match status" value="1"/>
</dbReference>
<name>A0ABX0W3G3_9RHOB</name>
<protein>
    <recommendedName>
        <fullName evidence="3">YCII-related domain-containing protein</fullName>
    </recommendedName>
</protein>
<comment type="caution">
    <text evidence="1">The sequence shown here is derived from an EMBL/GenBank/DDBJ whole genome shotgun (WGS) entry which is preliminary data.</text>
</comment>
<dbReference type="InterPro" id="IPR011008">
    <property type="entry name" value="Dimeric_a/b-barrel"/>
</dbReference>
<dbReference type="SUPFAM" id="SSF54909">
    <property type="entry name" value="Dimeric alpha+beta barrel"/>
    <property type="match status" value="1"/>
</dbReference>
<gene>
    <name evidence="1" type="ORF">DL239_02710</name>
</gene>
<accession>A0ABX0W3G3</accession>